<dbReference type="AlphaFoldDB" id="A0A8B8MXU3"/>
<evidence type="ECO:0000256" key="4">
    <source>
        <dbReference type="SAM" id="MobiDB-lite"/>
    </source>
</evidence>
<evidence type="ECO:0000256" key="1">
    <source>
        <dbReference type="ARBA" id="ARBA00004123"/>
    </source>
</evidence>
<dbReference type="KEGG" id="rarg:115728702"/>
<dbReference type="PANTHER" id="PTHR10641:SF1368">
    <property type="entry name" value="MYB TRANSCRIPTION FACTOR"/>
    <property type="match status" value="1"/>
</dbReference>
<reference evidence="7" key="1">
    <citation type="submission" date="2025-05" db="UniProtKB">
        <authorList>
            <consortium name="RefSeq"/>
        </authorList>
    </citation>
    <scope>NUCLEOTIDE SEQUENCE [LARGE SCALE GENOMIC DNA]</scope>
</reference>
<feature type="domain" description="Myb-like" evidence="5">
    <location>
        <begin position="9"/>
        <end position="61"/>
    </location>
</feature>
<evidence type="ECO:0000313" key="7">
    <source>
        <dbReference type="Proteomes" id="UP000827889"/>
    </source>
</evidence>
<dbReference type="GeneID" id="115728702"/>
<feature type="compositionally biased region" description="Low complexity" evidence="4">
    <location>
        <begin position="172"/>
        <end position="182"/>
    </location>
</feature>
<dbReference type="InterPro" id="IPR015495">
    <property type="entry name" value="Myb_TF_plants"/>
</dbReference>
<proteinExistence type="predicted"/>
<feature type="domain" description="HTH myb-type" evidence="6">
    <location>
        <begin position="66"/>
        <end position="116"/>
    </location>
</feature>
<dbReference type="PROSITE" id="PS51294">
    <property type="entry name" value="HTH_MYB"/>
    <property type="match status" value="2"/>
</dbReference>
<dbReference type="SUPFAM" id="SSF46689">
    <property type="entry name" value="Homeodomain-like"/>
    <property type="match status" value="1"/>
</dbReference>
<keyword evidence="3" id="KW-0539">Nucleus</keyword>
<evidence type="ECO:0000256" key="3">
    <source>
        <dbReference type="ARBA" id="ARBA00023242"/>
    </source>
</evidence>
<accession>A0A8B8MXU3</accession>
<feature type="domain" description="Myb-like" evidence="5">
    <location>
        <begin position="62"/>
        <end position="112"/>
    </location>
</feature>
<evidence type="ECO:0000313" key="8">
    <source>
        <dbReference type="RefSeq" id="XP_030514927.2"/>
    </source>
</evidence>
<evidence type="ECO:0000259" key="6">
    <source>
        <dbReference type="PROSITE" id="PS51294"/>
    </source>
</evidence>
<feature type="region of interest" description="Disordered" evidence="4">
    <location>
        <begin position="143"/>
        <end position="190"/>
    </location>
</feature>
<dbReference type="InterPro" id="IPR001005">
    <property type="entry name" value="SANT/Myb"/>
</dbReference>
<dbReference type="Gene3D" id="1.10.10.60">
    <property type="entry name" value="Homeodomain-like"/>
    <property type="match status" value="2"/>
</dbReference>
<organism evidence="7 8">
    <name type="scientific">Rhodamnia argentea</name>
    <dbReference type="NCBI Taxonomy" id="178133"/>
    <lineage>
        <taxon>Eukaryota</taxon>
        <taxon>Viridiplantae</taxon>
        <taxon>Streptophyta</taxon>
        <taxon>Embryophyta</taxon>
        <taxon>Tracheophyta</taxon>
        <taxon>Spermatophyta</taxon>
        <taxon>Magnoliopsida</taxon>
        <taxon>eudicotyledons</taxon>
        <taxon>Gunneridae</taxon>
        <taxon>Pentapetalae</taxon>
        <taxon>rosids</taxon>
        <taxon>malvids</taxon>
        <taxon>Myrtales</taxon>
        <taxon>Myrtaceae</taxon>
        <taxon>Myrtoideae</taxon>
        <taxon>Myrteae</taxon>
        <taxon>Australasian group</taxon>
        <taxon>Rhodamnia</taxon>
    </lineage>
</organism>
<keyword evidence="7" id="KW-1185">Reference proteome</keyword>
<name>A0A8B8MXU3_9MYRT</name>
<evidence type="ECO:0000259" key="5">
    <source>
        <dbReference type="PROSITE" id="PS50090"/>
    </source>
</evidence>
<dbReference type="GO" id="GO:0005634">
    <property type="term" value="C:nucleus"/>
    <property type="evidence" value="ECO:0007669"/>
    <property type="project" value="UniProtKB-SubCell"/>
</dbReference>
<feature type="domain" description="HTH myb-type" evidence="6">
    <location>
        <begin position="9"/>
        <end position="65"/>
    </location>
</feature>
<protein>
    <submittedName>
        <fullName evidence="8">Transcription factor MYB15-like</fullName>
    </submittedName>
</protein>
<dbReference type="PROSITE" id="PS50090">
    <property type="entry name" value="MYB_LIKE"/>
    <property type="match status" value="2"/>
</dbReference>
<keyword evidence="2" id="KW-0238">DNA-binding</keyword>
<gene>
    <name evidence="8" type="primary">LOC115728702</name>
</gene>
<dbReference type="Pfam" id="PF00249">
    <property type="entry name" value="Myb_DNA-binding"/>
    <property type="match status" value="2"/>
</dbReference>
<comment type="subcellular location">
    <subcellularLocation>
        <location evidence="1">Nucleus</location>
    </subcellularLocation>
</comment>
<reference evidence="8" key="2">
    <citation type="submission" date="2025-08" db="UniProtKB">
        <authorList>
            <consortium name="RefSeq"/>
        </authorList>
    </citation>
    <scope>IDENTIFICATION</scope>
    <source>
        <tissue evidence="8">Leaf</tissue>
    </source>
</reference>
<dbReference type="PANTHER" id="PTHR10641">
    <property type="entry name" value="MYB FAMILY TRANSCRIPTION FACTOR"/>
    <property type="match status" value="1"/>
</dbReference>
<dbReference type="CDD" id="cd00167">
    <property type="entry name" value="SANT"/>
    <property type="match status" value="2"/>
</dbReference>
<evidence type="ECO:0000256" key="2">
    <source>
        <dbReference type="ARBA" id="ARBA00023125"/>
    </source>
</evidence>
<dbReference type="InterPro" id="IPR009057">
    <property type="entry name" value="Homeodomain-like_sf"/>
</dbReference>
<dbReference type="Proteomes" id="UP000827889">
    <property type="component" value="Chromosome 1"/>
</dbReference>
<dbReference type="SMART" id="SM00717">
    <property type="entry name" value="SANT"/>
    <property type="match status" value="2"/>
</dbReference>
<dbReference type="GO" id="GO:0003677">
    <property type="term" value="F:DNA binding"/>
    <property type="evidence" value="ECO:0007669"/>
    <property type="project" value="UniProtKB-KW"/>
</dbReference>
<dbReference type="RefSeq" id="XP_030514927.2">
    <property type="nucleotide sequence ID" value="XM_030659067.2"/>
</dbReference>
<dbReference type="InterPro" id="IPR017930">
    <property type="entry name" value="Myb_dom"/>
</dbReference>
<sequence>MVRSSCCWRPGLKKGPWTPEEDQILISYVQKHGHPNWRALPKHAGLLRCGKSCRLRWTNYLRPDIKRGNFSSEEEDSIIKLHEMLGNRWSAIAAKLPGRTDNEIKNVRHTHLKKRVKQKQASHHPSTPSASALAATATLSDNSSIFNDPLEPKDSNRSRPPGFESPLYAQTSSPPRSSSEVSYNTDPMMANAEPNYDLDALIVDQNLIETIESVPDLWSDPISTDSYVSLPSDFAEFISSDDQAPQVELPLDKTIDDLQFWPELEGMPSDFGHPNGVQQHEFPWDVTDQFELWSGDSNSMTDDSVEHFWYDLLARAGGSEELLFP</sequence>